<keyword evidence="7" id="KW-0175">Coiled coil</keyword>
<comment type="function">
    <text evidence="6">Subunit of the V1 complex of vacuolar(H+)-ATPase (V-ATPase), a multisubunit enzyme composed of a peripheral complex (V1) that hydrolyzes ATP and a membrane integral complex (V0) that translocates protons. V-ATPase is responsible for acidifying and maintaining the pH of intracellular compartments and in some cell types, is targeted to the plasma membrane, where it is responsible for acidifying the extracellular environment.</text>
</comment>
<protein>
    <recommendedName>
        <fullName evidence="6">V-type proton ATPase subunit G</fullName>
    </recommendedName>
</protein>
<gene>
    <name evidence="8" type="ORF">MNEG_10663</name>
</gene>
<dbReference type="RefSeq" id="XP_013896319.1">
    <property type="nucleotide sequence ID" value="XM_014040865.1"/>
</dbReference>
<feature type="coiled-coil region" evidence="7">
    <location>
        <begin position="23"/>
        <end position="57"/>
    </location>
</feature>
<dbReference type="KEGG" id="mng:MNEG_10663"/>
<dbReference type="PANTHER" id="PTHR12713">
    <property type="entry name" value="VACUOLAR ATP SYNTHASE SUBUNIT G"/>
    <property type="match status" value="1"/>
</dbReference>
<dbReference type="NCBIfam" id="TIGR01147">
    <property type="entry name" value="V_ATP_synt_G"/>
    <property type="match status" value="1"/>
</dbReference>
<keyword evidence="3 6" id="KW-0813">Transport</keyword>
<accession>A0A0D2M0W9</accession>
<evidence type="ECO:0000256" key="5">
    <source>
        <dbReference type="ARBA" id="ARBA00023065"/>
    </source>
</evidence>
<dbReference type="GeneID" id="25727848"/>
<evidence type="ECO:0000313" key="8">
    <source>
        <dbReference type="EMBL" id="KIY97299.1"/>
    </source>
</evidence>
<dbReference type="Proteomes" id="UP000054498">
    <property type="component" value="Unassembled WGS sequence"/>
</dbReference>
<dbReference type="FunFam" id="1.20.5.2950:FF:000001">
    <property type="entry name" value="V-type proton ATPase subunit G"/>
    <property type="match status" value="1"/>
</dbReference>
<comment type="function">
    <text evidence="1">Catalytic subunit of the peripheral V1 complex of vacuolar ATPase (V-ATPase). V-ATPase is responsible for acidifying a variety of intracellular compartments in eukaryotic cells.</text>
</comment>
<name>A0A0D2M0W9_9CHLO</name>
<dbReference type="InterPro" id="IPR005124">
    <property type="entry name" value="V-ATPase_G"/>
</dbReference>
<dbReference type="AlphaFoldDB" id="A0A0D2M0W9"/>
<evidence type="ECO:0000256" key="3">
    <source>
        <dbReference type="ARBA" id="ARBA00022448"/>
    </source>
</evidence>
<dbReference type="Gene3D" id="1.20.5.2950">
    <property type="match status" value="1"/>
</dbReference>
<comment type="similarity">
    <text evidence="2 6">Belongs to the V-ATPase G subunit family.</text>
</comment>
<evidence type="ECO:0000256" key="2">
    <source>
        <dbReference type="ARBA" id="ARBA00010066"/>
    </source>
</evidence>
<evidence type="ECO:0000313" key="9">
    <source>
        <dbReference type="Proteomes" id="UP000054498"/>
    </source>
</evidence>
<keyword evidence="5 6" id="KW-0406">Ion transport</keyword>
<keyword evidence="9" id="KW-1185">Reference proteome</keyword>
<comment type="subunit">
    <text evidence="6">V-ATPase is a heteromultimeric enzyme made up of two complexes: the ATP-hydrolytic V1 complex and the proton translocation V0 complex.</text>
</comment>
<dbReference type="STRING" id="145388.A0A0D2M0W9"/>
<organism evidence="8 9">
    <name type="scientific">Monoraphidium neglectum</name>
    <dbReference type="NCBI Taxonomy" id="145388"/>
    <lineage>
        <taxon>Eukaryota</taxon>
        <taxon>Viridiplantae</taxon>
        <taxon>Chlorophyta</taxon>
        <taxon>core chlorophytes</taxon>
        <taxon>Chlorophyceae</taxon>
        <taxon>CS clade</taxon>
        <taxon>Sphaeropleales</taxon>
        <taxon>Selenastraceae</taxon>
        <taxon>Monoraphidium</taxon>
    </lineage>
</organism>
<evidence type="ECO:0000256" key="7">
    <source>
        <dbReference type="SAM" id="Coils"/>
    </source>
</evidence>
<proteinExistence type="inferred from homology"/>
<sequence length="108" mass="11560">MQVAGDGIQKLLAAESAAATIVAEARKAKQERLRQAKAEAEREIAAYKAEREGAYQKKLAESTSGAAATSERLHKETELSIKQVQSDVAASKATVVDLLVKYATTVKD</sequence>
<dbReference type="GO" id="GO:0016887">
    <property type="term" value="F:ATP hydrolysis activity"/>
    <property type="evidence" value="ECO:0007669"/>
    <property type="project" value="TreeGrafter"/>
</dbReference>
<dbReference type="OrthoDB" id="250802at2759"/>
<dbReference type="PANTHER" id="PTHR12713:SF11">
    <property type="entry name" value="V-TYPE PROTON ATPASE SUBUNIT G"/>
    <property type="match status" value="1"/>
</dbReference>
<dbReference type="GO" id="GO:0000221">
    <property type="term" value="C:vacuolar proton-transporting V-type ATPase, V1 domain"/>
    <property type="evidence" value="ECO:0007669"/>
    <property type="project" value="TreeGrafter"/>
</dbReference>
<evidence type="ECO:0000256" key="6">
    <source>
        <dbReference type="RuleBase" id="RU364019"/>
    </source>
</evidence>
<evidence type="ECO:0000256" key="1">
    <source>
        <dbReference type="ARBA" id="ARBA00003847"/>
    </source>
</evidence>
<dbReference type="EMBL" id="KK102629">
    <property type="protein sequence ID" value="KIY97299.1"/>
    <property type="molecule type" value="Genomic_DNA"/>
</dbReference>
<dbReference type="GO" id="GO:0046961">
    <property type="term" value="F:proton-transporting ATPase activity, rotational mechanism"/>
    <property type="evidence" value="ECO:0007669"/>
    <property type="project" value="InterPro"/>
</dbReference>
<keyword evidence="8" id="KW-0378">Hydrolase</keyword>
<keyword evidence="4 6" id="KW-0375">Hydrogen ion transport</keyword>
<dbReference type="Pfam" id="PF03179">
    <property type="entry name" value="V-ATPase_G"/>
    <property type="match status" value="1"/>
</dbReference>
<evidence type="ECO:0000256" key="4">
    <source>
        <dbReference type="ARBA" id="ARBA00022781"/>
    </source>
</evidence>
<reference evidence="8 9" key="1">
    <citation type="journal article" date="2013" name="BMC Genomics">
        <title>Reconstruction of the lipid metabolism for the microalga Monoraphidium neglectum from its genome sequence reveals characteristics suitable for biofuel production.</title>
        <authorList>
            <person name="Bogen C."/>
            <person name="Al-Dilaimi A."/>
            <person name="Albersmeier A."/>
            <person name="Wichmann J."/>
            <person name="Grundmann M."/>
            <person name="Rupp O."/>
            <person name="Lauersen K.J."/>
            <person name="Blifernez-Klassen O."/>
            <person name="Kalinowski J."/>
            <person name="Goesmann A."/>
            <person name="Mussgnug J.H."/>
            <person name="Kruse O."/>
        </authorList>
    </citation>
    <scope>NUCLEOTIDE SEQUENCE [LARGE SCALE GENOMIC DNA]</scope>
    <source>
        <strain evidence="8 9">SAG 48.87</strain>
    </source>
</reference>